<reference evidence="3 4" key="1">
    <citation type="submission" date="2019-02" db="EMBL/GenBank/DDBJ databases">
        <title>Deep-cultivation of Planctomycetes and their phenomic and genomic characterization uncovers novel biology.</title>
        <authorList>
            <person name="Wiegand S."/>
            <person name="Jogler M."/>
            <person name="Boedeker C."/>
            <person name="Pinto D."/>
            <person name="Vollmers J."/>
            <person name="Rivas-Marin E."/>
            <person name="Kohn T."/>
            <person name="Peeters S.H."/>
            <person name="Heuer A."/>
            <person name="Rast P."/>
            <person name="Oberbeckmann S."/>
            <person name="Bunk B."/>
            <person name="Jeske O."/>
            <person name="Meyerdierks A."/>
            <person name="Storesund J.E."/>
            <person name="Kallscheuer N."/>
            <person name="Luecker S."/>
            <person name="Lage O.M."/>
            <person name="Pohl T."/>
            <person name="Merkel B.J."/>
            <person name="Hornburger P."/>
            <person name="Mueller R.-W."/>
            <person name="Bruemmer F."/>
            <person name="Labrenz M."/>
            <person name="Spormann A.M."/>
            <person name="Op Den Camp H."/>
            <person name="Overmann J."/>
            <person name="Amann R."/>
            <person name="Jetten M.S.M."/>
            <person name="Mascher T."/>
            <person name="Medema M.H."/>
            <person name="Devos D.P."/>
            <person name="Kaster A.-K."/>
            <person name="Ovreas L."/>
            <person name="Rohde M."/>
            <person name="Galperin M.Y."/>
            <person name="Jogler C."/>
        </authorList>
    </citation>
    <scope>NUCLEOTIDE SEQUENCE [LARGE SCALE GENOMIC DNA]</scope>
    <source>
        <strain evidence="3 4">Poly41</strain>
    </source>
</reference>
<organism evidence="3 4">
    <name type="scientific">Novipirellula artificiosorum</name>
    <dbReference type="NCBI Taxonomy" id="2528016"/>
    <lineage>
        <taxon>Bacteria</taxon>
        <taxon>Pseudomonadati</taxon>
        <taxon>Planctomycetota</taxon>
        <taxon>Planctomycetia</taxon>
        <taxon>Pirellulales</taxon>
        <taxon>Pirellulaceae</taxon>
        <taxon>Novipirellula</taxon>
    </lineage>
</organism>
<dbReference type="InterPro" id="IPR011990">
    <property type="entry name" value="TPR-like_helical_dom_sf"/>
</dbReference>
<dbReference type="AlphaFoldDB" id="A0A5C6D3I6"/>
<dbReference type="PROSITE" id="PS50005">
    <property type="entry name" value="TPR"/>
    <property type="match status" value="1"/>
</dbReference>
<comment type="caution">
    <text evidence="3">The sequence shown here is derived from an EMBL/GenBank/DDBJ whole genome shotgun (WGS) entry which is preliminary data.</text>
</comment>
<keyword evidence="1" id="KW-0802">TPR repeat</keyword>
<dbReference type="RefSeq" id="WP_146530913.1">
    <property type="nucleotide sequence ID" value="NZ_SJPV01000017.1"/>
</dbReference>
<evidence type="ECO:0000256" key="1">
    <source>
        <dbReference type="PROSITE-ProRule" id="PRU00339"/>
    </source>
</evidence>
<sequence length="440" mass="49784">MSKEIIVLFRDSAPVVHRISETLSEYFSSAHLRCENELPQHRGESQVVIALLSQDSERGPTPGLPLDDFDAMESTGIADAFGRDSMRVIPVLLDRAVMPVTERIPSVLQPLTFQHALRIRTDKDLQRDIGRLVSDLEEHLDEYPDDLYPWDYWLLPIGLIGCLLFLPFLGIWMLEAWYWSDAYENLTRFQEARFVFEGVGLAMLGLFVFLAGCGFFYRRYRIDVGRQCDYFRSGSGEPLLERNWMMAFALLLAISSLAWGWWSVGLAVLLGIVGLWKYGSNRGSHPWPIFAAVIALSVASIVHFAWRKQTLDRLGESIALYERGMQSISAGDLENAEALFAESAAAHEAFGHSYQGLGEVHRQRGDPTQAIAAFTKAVECYPTSDSSLIGPDHERAALAYLSRGEIYREQNQIELADQDQESANDLDPWLQIFHGILRFW</sequence>
<keyword evidence="2" id="KW-0472">Membrane</keyword>
<evidence type="ECO:0000313" key="4">
    <source>
        <dbReference type="Proteomes" id="UP000319143"/>
    </source>
</evidence>
<feature type="transmembrane region" description="Helical" evidence="2">
    <location>
        <begin position="194"/>
        <end position="217"/>
    </location>
</feature>
<feature type="repeat" description="TPR" evidence="1">
    <location>
        <begin position="351"/>
        <end position="384"/>
    </location>
</feature>
<dbReference type="Pfam" id="PF13181">
    <property type="entry name" value="TPR_8"/>
    <property type="match status" value="2"/>
</dbReference>
<dbReference type="EMBL" id="SJPV01000017">
    <property type="protein sequence ID" value="TWU31318.1"/>
    <property type="molecule type" value="Genomic_DNA"/>
</dbReference>
<keyword evidence="2" id="KW-0812">Transmembrane</keyword>
<proteinExistence type="predicted"/>
<feature type="transmembrane region" description="Helical" evidence="2">
    <location>
        <begin position="152"/>
        <end position="174"/>
    </location>
</feature>
<dbReference type="Proteomes" id="UP000319143">
    <property type="component" value="Unassembled WGS sequence"/>
</dbReference>
<accession>A0A5C6D3I6</accession>
<keyword evidence="2" id="KW-1133">Transmembrane helix</keyword>
<dbReference type="InterPro" id="IPR019734">
    <property type="entry name" value="TPR_rpt"/>
</dbReference>
<protein>
    <submittedName>
        <fullName evidence="3">Tetratricopeptide repeat protein</fullName>
    </submittedName>
</protein>
<dbReference type="OrthoDB" id="9814069at2"/>
<gene>
    <name evidence="3" type="ORF">Poly41_61870</name>
</gene>
<feature type="transmembrane region" description="Helical" evidence="2">
    <location>
        <begin position="287"/>
        <end position="306"/>
    </location>
</feature>
<dbReference type="SUPFAM" id="SSF48452">
    <property type="entry name" value="TPR-like"/>
    <property type="match status" value="1"/>
</dbReference>
<evidence type="ECO:0000313" key="3">
    <source>
        <dbReference type="EMBL" id="TWU31318.1"/>
    </source>
</evidence>
<name>A0A5C6D3I6_9BACT</name>
<evidence type="ECO:0000256" key="2">
    <source>
        <dbReference type="SAM" id="Phobius"/>
    </source>
</evidence>
<keyword evidence="4" id="KW-1185">Reference proteome</keyword>
<dbReference type="Gene3D" id="1.25.40.10">
    <property type="entry name" value="Tetratricopeptide repeat domain"/>
    <property type="match status" value="1"/>
</dbReference>
<dbReference type="SMART" id="SM00028">
    <property type="entry name" value="TPR"/>
    <property type="match status" value="3"/>
</dbReference>
<feature type="transmembrane region" description="Helical" evidence="2">
    <location>
        <begin position="248"/>
        <end position="275"/>
    </location>
</feature>